<feature type="transmembrane region" description="Helical" evidence="1">
    <location>
        <begin position="270"/>
        <end position="292"/>
    </location>
</feature>
<dbReference type="EMBL" id="CP023483">
    <property type="protein sequence ID" value="ATF26919.1"/>
    <property type="molecule type" value="Genomic_DNA"/>
</dbReference>
<name>A0A1D2LCR1_BROTH</name>
<dbReference type="OrthoDB" id="2076832at2"/>
<evidence type="ECO:0000313" key="3">
    <source>
        <dbReference type="Proteomes" id="UP000243591"/>
    </source>
</evidence>
<dbReference type="STRING" id="2756.BFR44_04630"/>
<keyword evidence="1" id="KW-0812">Transmembrane</keyword>
<reference evidence="2 3" key="1">
    <citation type="submission" date="2017-09" db="EMBL/GenBank/DDBJ databases">
        <title>Complete Genome Sequences of Two Strains of the Meat Spoilage Bacterium Brochothrix thermosphacta Isolated from Ground Chicken.</title>
        <authorList>
            <person name="Paoli G.C."/>
            <person name="Wijey C."/>
            <person name="Chen C.-Y."/>
            <person name="Nguyen L."/>
            <person name="Yan X."/>
            <person name="Irwin P.L."/>
        </authorList>
    </citation>
    <scope>NUCLEOTIDE SEQUENCE [LARGE SCALE GENOMIC DNA]</scope>
    <source>
        <strain evidence="2 3">BI</strain>
    </source>
</reference>
<dbReference type="AlphaFoldDB" id="A0A1D2LCR1"/>
<feature type="transmembrane region" description="Helical" evidence="1">
    <location>
        <begin position="312"/>
        <end position="333"/>
    </location>
</feature>
<evidence type="ECO:0000313" key="2">
    <source>
        <dbReference type="EMBL" id="ATF26919.1"/>
    </source>
</evidence>
<dbReference type="KEGG" id="bths:CNY62_11435"/>
<dbReference type="RefSeq" id="WP_069125150.1">
    <property type="nucleotide sequence ID" value="NZ_CP023483.1"/>
</dbReference>
<evidence type="ECO:0000256" key="1">
    <source>
        <dbReference type="SAM" id="Phobius"/>
    </source>
</evidence>
<dbReference type="Proteomes" id="UP000243591">
    <property type="component" value="Chromosome"/>
</dbReference>
<feature type="transmembrane region" description="Helical" evidence="1">
    <location>
        <begin position="241"/>
        <end position="258"/>
    </location>
</feature>
<protein>
    <submittedName>
        <fullName evidence="2">Uncharacterized protein</fullName>
    </submittedName>
</protein>
<keyword evidence="3" id="KW-1185">Reference proteome</keyword>
<proteinExistence type="predicted"/>
<sequence>MKKIIFVVLTLQMVLLSVLLVTLEKRQSRQQLLYNDVTIMSIDTDGAKGDVATKIIDSANKLDLTIAVYIHPDEKTQKIVTNDVSLGGRIPINDVKLTKPTDFISSQKTIESQQKGQFALFDQTLRLDISLMKDNRNYQPSSLYYLFTTNKKTLDQFKTVLTKEGMSVNEGKIDAQAQMWLQHLSQQWDWVLLNLLVSIALCVVLLHDGFLQQRTRYLLSLQGYAKGKIWWYGIKRLRGPLLYSFLVALCFIVVWQFSQSGSVFIDKVLLIVSFTVVLILFSSIVIIGLTVLFDKQALDSVKGKRPVKRLFILYLCLKICFLTLIAGLVHVYVSNQAMLTSALEETADWKKMRGIYTPEQSYVGQENRAISAKSGQKLKKLYEAMQPLGGYLMASNDFKLDDGVDEKAFLAEKDVSLINPDERK</sequence>
<keyword evidence="1" id="KW-1133">Transmembrane helix</keyword>
<keyword evidence="1" id="KW-0472">Membrane</keyword>
<organism evidence="2 3">
    <name type="scientific">Brochothrix thermosphacta</name>
    <name type="common">Microbacterium thermosphactum</name>
    <dbReference type="NCBI Taxonomy" id="2756"/>
    <lineage>
        <taxon>Bacteria</taxon>
        <taxon>Bacillati</taxon>
        <taxon>Bacillota</taxon>
        <taxon>Bacilli</taxon>
        <taxon>Bacillales</taxon>
        <taxon>Listeriaceae</taxon>
        <taxon>Brochothrix</taxon>
    </lineage>
</organism>
<gene>
    <name evidence="2" type="ORF">CNY62_11435</name>
</gene>
<accession>A0A1D2LCR1</accession>